<sequence length="259" mass="28452">MSSQSGMNGRQLDWPRGKVLGGSSAVNEIYLVRPNGFSGDDSGSSSPWAWDSFYAAMKKAETFDAPSDDIKNTAGIEYNEDSYGTNGPTHWGYPGFCNGDRYRLGRLFQFDVLSFFVRSESDWKCNMLCLPLHLNKPSTWNKEVILSAGTIGSAQILMVSGVRSQIRSYKTQVLDGKRLQDHLVTSLAYSTTSSVTTAGSIHASPQYTQIVLQAAIQHPLSMGRILQDKEVKMLDQSLATFIQFPAGLQFISGRTNPSG</sequence>
<dbReference type="InterPro" id="IPR012132">
    <property type="entry name" value="GMC_OxRdtase"/>
</dbReference>
<dbReference type="OrthoDB" id="269227at2759"/>
<evidence type="ECO:0000256" key="1">
    <source>
        <dbReference type="ARBA" id="ARBA00010790"/>
    </source>
</evidence>
<dbReference type="GO" id="GO:0016491">
    <property type="term" value="F:oxidoreductase activity"/>
    <property type="evidence" value="ECO:0007669"/>
    <property type="project" value="TreeGrafter"/>
</dbReference>
<keyword evidence="3" id="KW-1185">Reference proteome</keyword>
<dbReference type="SUPFAM" id="SSF51905">
    <property type="entry name" value="FAD/NAD(P)-binding domain"/>
    <property type="match status" value="1"/>
</dbReference>
<protein>
    <submittedName>
        <fullName evidence="2">Uncharacterized protein</fullName>
    </submittedName>
</protein>
<evidence type="ECO:0000313" key="3">
    <source>
        <dbReference type="Proteomes" id="UP000297245"/>
    </source>
</evidence>
<dbReference type="Proteomes" id="UP000297245">
    <property type="component" value="Unassembled WGS sequence"/>
</dbReference>
<dbReference type="Gene3D" id="3.30.560.10">
    <property type="entry name" value="Glucose Oxidase, domain 3"/>
    <property type="match status" value="2"/>
</dbReference>
<comment type="similarity">
    <text evidence="1">Belongs to the GMC oxidoreductase family.</text>
</comment>
<dbReference type="PANTHER" id="PTHR11552:SF218">
    <property type="entry name" value="GLUCOSE-METHANOL-CHOLINE OXIDOREDUCTASE N-TERMINAL DOMAIN-CONTAINING PROTEIN"/>
    <property type="match status" value="1"/>
</dbReference>
<reference evidence="2 3" key="1">
    <citation type="journal article" date="2019" name="Nat. Ecol. Evol.">
        <title>Megaphylogeny resolves global patterns of mushroom evolution.</title>
        <authorList>
            <person name="Varga T."/>
            <person name="Krizsan K."/>
            <person name="Foldi C."/>
            <person name="Dima B."/>
            <person name="Sanchez-Garcia M."/>
            <person name="Sanchez-Ramirez S."/>
            <person name="Szollosi G.J."/>
            <person name="Szarkandi J.G."/>
            <person name="Papp V."/>
            <person name="Albert L."/>
            <person name="Andreopoulos W."/>
            <person name="Angelini C."/>
            <person name="Antonin V."/>
            <person name="Barry K.W."/>
            <person name="Bougher N.L."/>
            <person name="Buchanan P."/>
            <person name="Buyck B."/>
            <person name="Bense V."/>
            <person name="Catcheside P."/>
            <person name="Chovatia M."/>
            <person name="Cooper J."/>
            <person name="Damon W."/>
            <person name="Desjardin D."/>
            <person name="Finy P."/>
            <person name="Geml J."/>
            <person name="Haridas S."/>
            <person name="Hughes K."/>
            <person name="Justo A."/>
            <person name="Karasinski D."/>
            <person name="Kautmanova I."/>
            <person name="Kiss B."/>
            <person name="Kocsube S."/>
            <person name="Kotiranta H."/>
            <person name="LaButti K.M."/>
            <person name="Lechner B.E."/>
            <person name="Liimatainen K."/>
            <person name="Lipzen A."/>
            <person name="Lukacs Z."/>
            <person name="Mihaltcheva S."/>
            <person name="Morgado L.N."/>
            <person name="Niskanen T."/>
            <person name="Noordeloos M.E."/>
            <person name="Ohm R.A."/>
            <person name="Ortiz-Santana B."/>
            <person name="Ovrebo C."/>
            <person name="Racz N."/>
            <person name="Riley R."/>
            <person name="Savchenko A."/>
            <person name="Shiryaev A."/>
            <person name="Soop K."/>
            <person name="Spirin V."/>
            <person name="Szebenyi C."/>
            <person name="Tomsovsky M."/>
            <person name="Tulloss R.E."/>
            <person name="Uehling J."/>
            <person name="Grigoriev I.V."/>
            <person name="Vagvolgyi C."/>
            <person name="Papp T."/>
            <person name="Martin F.M."/>
            <person name="Miettinen O."/>
            <person name="Hibbett D.S."/>
            <person name="Nagy L.G."/>
        </authorList>
    </citation>
    <scope>NUCLEOTIDE SEQUENCE [LARGE SCALE GENOMIC DNA]</scope>
    <source>
        <strain evidence="2 3">CBS 962.96</strain>
    </source>
</reference>
<dbReference type="EMBL" id="ML179056">
    <property type="protein sequence ID" value="THV04416.1"/>
    <property type="molecule type" value="Genomic_DNA"/>
</dbReference>
<evidence type="ECO:0000313" key="2">
    <source>
        <dbReference type="EMBL" id="THV04416.1"/>
    </source>
</evidence>
<dbReference type="GO" id="GO:0050660">
    <property type="term" value="F:flavin adenine dinucleotide binding"/>
    <property type="evidence" value="ECO:0007669"/>
    <property type="project" value="InterPro"/>
</dbReference>
<dbReference type="PANTHER" id="PTHR11552">
    <property type="entry name" value="GLUCOSE-METHANOL-CHOLINE GMC OXIDOREDUCTASE"/>
    <property type="match status" value="1"/>
</dbReference>
<dbReference type="AlphaFoldDB" id="A0A4V4HHX6"/>
<accession>A0A4V4HHX6</accession>
<dbReference type="InterPro" id="IPR036188">
    <property type="entry name" value="FAD/NAD-bd_sf"/>
</dbReference>
<proteinExistence type="inferred from homology"/>
<organism evidence="2 3">
    <name type="scientific">Dendrothele bispora (strain CBS 962.96)</name>
    <dbReference type="NCBI Taxonomy" id="1314807"/>
    <lineage>
        <taxon>Eukaryota</taxon>
        <taxon>Fungi</taxon>
        <taxon>Dikarya</taxon>
        <taxon>Basidiomycota</taxon>
        <taxon>Agaricomycotina</taxon>
        <taxon>Agaricomycetes</taxon>
        <taxon>Agaricomycetidae</taxon>
        <taxon>Agaricales</taxon>
        <taxon>Agaricales incertae sedis</taxon>
        <taxon>Dendrothele</taxon>
    </lineage>
</organism>
<gene>
    <name evidence="2" type="ORF">K435DRAFT_790982</name>
</gene>
<name>A0A4V4HHX6_DENBC</name>
<dbReference type="Gene3D" id="3.50.50.60">
    <property type="entry name" value="FAD/NAD(P)-binding domain"/>
    <property type="match status" value="2"/>
</dbReference>